<dbReference type="EMBL" id="CP121252">
    <property type="protein sequence ID" value="WFP15356.1"/>
    <property type="molecule type" value="Genomic_DNA"/>
</dbReference>
<dbReference type="Pfam" id="PF13280">
    <property type="entry name" value="WYL"/>
    <property type="match status" value="2"/>
</dbReference>
<organism evidence="4 5">
    <name type="scientific">Citricoccus muralis</name>
    <dbReference type="NCBI Taxonomy" id="169134"/>
    <lineage>
        <taxon>Bacteria</taxon>
        <taxon>Bacillati</taxon>
        <taxon>Actinomycetota</taxon>
        <taxon>Actinomycetes</taxon>
        <taxon>Micrococcales</taxon>
        <taxon>Micrococcaceae</taxon>
        <taxon>Citricoccus</taxon>
    </lineage>
</organism>
<dbReference type="Pfam" id="PF19187">
    <property type="entry name" value="HTH_PafC"/>
    <property type="match status" value="1"/>
</dbReference>
<gene>
    <name evidence="4" type="ORF">P8192_07920</name>
</gene>
<evidence type="ECO:0000259" key="2">
    <source>
        <dbReference type="Pfam" id="PF13280"/>
    </source>
</evidence>
<keyword evidence="5" id="KW-1185">Reference proteome</keyword>
<dbReference type="InterPro" id="IPR026881">
    <property type="entry name" value="WYL_dom"/>
</dbReference>
<reference evidence="4 5" key="1">
    <citation type="submission" date="2023-04" db="EMBL/GenBank/DDBJ databases">
        <title>Funneling lignin-derived compounds into biodiesel using alkali-halophilic Citricoccus sp. P2.</title>
        <authorList>
            <person name="Luo C.-B."/>
        </authorList>
    </citation>
    <scope>NUCLEOTIDE SEQUENCE [LARGE SCALE GENOMIC DNA]</scope>
    <source>
        <strain evidence="4 5">P2</strain>
    </source>
</reference>
<accession>A0ABY8H330</accession>
<dbReference type="PROSITE" id="PS52050">
    <property type="entry name" value="WYL"/>
    <property type="match status" value="2"/>
</dbReference>
<dbReference type="PANTHER" id="PTHR34580">
    <property type="match status" value="1"/>
</dbReference>
<feature type="domain" description="PafC HTH" evidence="3">
    <location>
        <begin position="332"/>
        <end position="446"/>
    </location>
</feature>
<evidence type="ECO:0000313" key="5">
    <source>
        <dbReference type="Proteomes" id="UP001219037"/>
    </source>
</evidence>
<evidence type="ECO:0000313" key="4">
    <source>
        <dbReference type="EMBL" id="WFP15356.1"/>
    </source>
</evidence>
<proteinExistence type="predicted"/>
<feature type="domain" description="WYL" evidence="2">
    <location>
        <begin position="129"/>
        <end position="193"/>
    </location>
</feature>
<dbReference type="PANTHER" id="PTHR34580:SF1">
    <property type="entry name" value="PROTEIN PAFC"/>
    <property type="match status" value="1"/>
</dbReference>
<sequence>MASESAFERKFSRDKQLLRDVGLPLQSSATPAGQTVYTIDQSQLFLPQIDFTADEERALAHVSGLWGNDSDQTSVSRALSRLQQYPGLLLAGRGAVEKLDVPDDAEPTEMEHSTGVHVRAQLARTDRLVSDLAEACRQRGWVSFDYRKVGAAAVEQRRVRAWSLVAAAAHWYLVGFDADRGQQRMFRLDRVEAPSVRARTQAPDLRTAQDSAPPPNFNPKALRKQLLGESAVQHSELLIRTEAASSLRVMGRTEPHSRNGWELLHATFTRRRSFLSAIAAAGTDVIVLDDDLRAELIDTLERVAALHRSATPSLELAPPPKSRNRASDAAVITRMIDIITVLNKHLEGLPRTELIARLNTTDSLLDHDLQILRFCGLPERYAPGEQFDVIEEGDHVALRQADELAAPLRLSTPEALAIVAGLRFVADYPGMSTETVRGARSARDKILELLPSSEVEVVHASAEVDPAHTTKVSLLLDAIRQRRVLDVDYYSMSRHELTHRELEPLRVVQMAERTYLQAWCRTASALRVFRLDRLGDVTVTDHVFDVRPAAADLPPIRLTPNTAGGAEATLWFSYRLRDHLDDFVPIAVAELPDGSVAGRTSLQHPQVAVSLVTEHPGETRVLAPASLVEHTLAHVDAALGHHQSWHTHH</sequence>
<dbReference type="Proteomes" id="UP001219037">
    <property type="component" value="Chromosome"/>
</dbReference>
<dbReference type="RefSeq" id="WP_278155997.1">
    <property type="nucleotide sequence ID" value="NZ_CP121252.1"/>
</dbReference>
<feature type="region of interest" description="Disordered" evidence="1">
    <location>
        <begin position="197"/>
        <end position="218"/>
    </location>
</feature>
<name>A0ABY8H330_9MICC</name>
<feature type="domain" description="WYL" evidence="2">
    <location>
        <begin position="473"/>
        <end position="539"/>
    </location>
</feature>
<dbReference type="InterPro" id="IPR043839">
    <property type="entry name" value="PafC_HTH"/>
</dbReference>
<evidence type="ECO:0000259" key="3">
    <source>
        <dbReference type="Pfam" id="PF19187"/>
    </source>
</evidence>
<dbReference type="InterPro" id="IPR051534">
    <property type="entry name" value="CBASS_pafABC_assoc_protein"/>
</dbReference>
<protein>
    <submittedName>
        <fullName evidence="4">WYL domain-containing protein</fullName>
    </submittedName>
</protein>
<evidence type="ECO:0000256" key="1">
    <source>
        <dbReference type="SAM" id="MobiDB-lite"/>
    </source>
</evidence>